<dbReference type="Pfam" id="PF00857">
    <property type="entry name" value="Isochorismatase"/>
    <property type="match status" value="1"/>
</dbReference>
<proteinExistence type="predicted"/>
<dbReference type="InterPro" id="IPR000868">
    <property type="entry name" value="Isochorismatase-like_dom"/>
</dbReference>
<protein>
    <submittedName>
        <fullName evidence="2">Hydrolase</fullName>
    </submittedName>
</protein>
<feature type="domain" description="Isochorismatase-like" evidence="1">
    <location>
        <begin position="7"/>
        <end position="155"/>
    </location>
</feature>
<name>A0A549YG07_9BACI</name>
<dbReference type="CDD" id="cd01012">
    <property type="entry name" value="YcaC_related"/>
    <property type="match status" value="1"/>
</dbReference>
<dbReference type="PANTHER" id="PTHR14119">
    <property type="entry name" value="HYDROLASE"/>
    <property type="match status" value="1"/>
</dbReference>
<dbReference type="RefSeq" id="WP_142790058.1">
    <property type="nucleotide sequence ID" value="NZ_VJMZ01000001.1"/>
</dbReference>
<accession>A0A549YG07</accession>
<dbReference type="Proteomes" id="UP000319280">
    <property type="component" value="Unassembled WGS sequence"/>
</dbReference>
<dbReference type="EMBL" id="VJMZ01000001">
    <property type="protein sequence ID" value="TRM10816.1"/>
    <property type="molecule type" value="Genomic_DNA"/>
</dbReference>
<keyword evidence="2" id="KW-0378">Hydrolase</keyword>
<dbReference type="GO" id="GO:0016787">
    <property type="term" value="F:hydrolase activity"/>
    <property type="evidence" value="ECO:0007669"/>
    <property type="project" value="UniProtKB-KW"/>
</dbReference>
<dbReference type="PANTHER" id="PTHR14119:SF3">
    <property type="entry name" value="ISOCHORISMATASE DOMAIN-CONTAINING PROTEIN 2"/>
    <property type="match status" value="1"/>
</dbReference>
<dbReference type="InterPro" id="IPR050993">
    <property type="entry name" value="Isochorismatase_domain"/>
</dbReference>
<evidence type="ECO:0000313" key="2">
    <source>
        <dbReference type="EMBL" id="TRM10816.1"/>
    </source>
</evidence>
<keyword evidence="3" id="KW-1185">Reference proteome</keyword>
<comment type="caution">
    <text evidence="2">The sequence shown here is derived from an EMBL/GenBank/DDBJ whole genome shotgun (WGS) entry which is preliminary data.</text>
</comment>
<dbReference type="SUPFAM" id="SSF52499">
    <property type="entry name" value="Isochorismatase-like hydrolases"/>
    <property type="match status" value="1"/>
</dbReference>
<evidence type="ECO:0000259" key="1">
    <source>
        <dbReference type="Pfam" id="PF00857"/>
    </source>
</evidence>
<sequence length="179" mass="19852">MLQKEDTVFVLVDVQGKLARTVVDSERVLGQLEKLIRGLQVLDIPIIWLEQYPKGLGETVPELVQYLNGLKPIPKMTFSACKNDTFISKLQSTGRGQSLIAGVEAHVCVYQTAMELHTMNYDVHLVKDAVSSRTASDRQIGIQAMEQAGIKGTSVEMALYELMEVAGTDTFKQVLKIIK</sequence>
<dbReference type="InterPro" id="IPR036380">
    <property type="entry name" value="Isochorismatase-like_sf"/>
</dbReference>
<organism evidence="2 3">
    <name type="scientific">Lentibacillus cibarius</name>
    <dbReference type="NCBI Taxonomy" id="2583219"/>
    <lineage>
        <taxon>Bacteria</taxon>
        <taxon>Bacillati</taxon>
        <taxon>Bacillota</taxon>
        <taxon>Bacilli</taxon>
        <taxon>Bacillales</taxon>
        <taxon>Bacillaceae</taxon>
        <taxon>Lentibacillus</taxon>
    </lineage>
</organism>
<dbReference type="AlphaFoldDB" id="A0A549YG07"/>
<evidence type="ECO:0000313" key="3">
    <source>
        <dbReference type="Proteomes" id="UP000319280"/>
    </source>
</evidence>
<reference evidence="2 3" key="1">
    <citation type="submission" date="2019-07" db="EMBL/GenBank/DDBJ databases">
        <title>Genomic analysis of Lentibacillus sp. NKC851-2.</title>
        <authorList>
            <person name="Oh Y.J."/>
        </authorList>
    </citation>
    <scope>NUCLEOTIDE SEQUENCE [LARGE SCALE GENOMIC DNA]</scope>
    <source>
        <strain evidence="2 3">NKC851-2</strain>
    </source>
</reference>
<gene>
    <name evidence="2" type="ORF">FH966_03260</name>
</gene>
<dbReference type="Gene3D" id="3.40.50.850">
    <property type="entry name" value="Isochorismatase-like"/>
    <property type="match status" value="1"/>
</dbReference>